<dbReference type="CDD" id="cd00293">
    <property type="entry name" value="USP-like"/>
    <property type="match status" value="1"/>
</dbReference>
<dbReference type="InterPro" id="IPR014729">
    <property type="entry name" value="Rossmann-like_a/b/a_fold"/>
</dbReference>
<dbReference type="InterPro" id="IPR006016">
    <property type="entry name" value="UspA"/>
</dbReference>
<comment type="caution">
    <text evidence="3">The sequence shown here is derived from an EMBL/GenBank/DDBJ whole genome shotgun (WGS) entry which is preliminary data.</text>
</comment>
<reference evidence="3 4" key="1">
    <citation type="journal article" date="2019" name="Int. J. Syst. Evol. Microbiol.">
        <title>The Global Catalogue of Microorganisms (GCM) 10K type strain sequencing project: providing services to taxonomists for standard genome sequencing and annotation.</title>
        <authorList>
            <consortium name="The Broad Institute Genomics Platform"/>
            <consortium name="The Broad Institute Genome Sequencing Center for Infectious Disease"/>
            <person name="Wu L."/>
            <person name="Ma J."/>
        </authorList>
    </citation>
    <scope>NUCLEOTIDE SEQUENCE [LARGE SCALE GENOMIC DNA]</scope>
    <source>
        <strain evidence="3 4">JCM 16327</strain>
    </source>
</reference>
<dbReference type="Proteomes" id="UP001500194">
    <property type="component" value="Unassembled WGS sequence"/>
</dbReference>
<organism evidence="3 4">
    <name type="scientific">Salarchaeum japonicum</name>
    <dbReference type="NCBI Taxonomy" id="555573"/>
    <lineage>
        <taxon>Archaea</taxon>
        <taxon>Methanobacteriati</taxon>
        <taxon>Methanobacteriota</taxon>
        <taxon>Stenosarchaea group</taxon>
        <taxon>Halobacteria</taxon>
        <taxon>Halobacteriales</taxon>
        <taxon>Halobacteriaceae</taxon>
    </lineage>
</organism>
<evidence type="ECO:0000313" key="4">
    <source>
        <dbReference type="Proteomes" id="UP001500194"/>
    </source>
</evidence>
<dbReference type="PRINTS" id="PR01438">
    <property type="entry name" value="UNVRSLSTRESS"/>
</dbReference>
<protein>
    <submittedName>
        <fullName evidence="3">Universal stress protein</fullName>
    </submittedName>
</protein>
<feature type="domain" description="UspA" evidence="2">
    <location>
        <begin position="4"/>
        <end position="126"/>
    </location>
</feature>
<evidence type="ECO:0000259" key="2">
    <source>
        <dbReference type="Pfam" id="PF00582"/>
    </source>
</evidence>
<evidence type="ECO:0000256" key="1">
    <source>
        <dbReference type="ARBA" id="ARBA00008791"/>
    </source>
</evidence>
<dbReference type="Gene3D" id="3.40.50.620">
    <property type="entry name" value="HUPs"/>
    <property type="match status" value="1"/>
</dbReference>
<evidence type="ECO:0000313" key="3">
    <source>
        <dbReference type="EMBL" id="GAA0654453.1"/>
    </source>
</evidence>
<dbReference type="AlphaFoldDB" id="A0AAV3T261"/>
<dbReference type="SUPFAM" id="SSF52402">
    <property type="entry name" value="Adenine nucleotide alpha hydrolases-like"/>
    <property type="match status" value="1"/>
</dbReference>
<dbReference type="GeneID" id="68573565"/>
<accession>A0AAV3T261</accession>
<sequence length="130" mass="13786">MYEILLAVDEEDEHAEAQVDAVVDLPGKDEIHAHVFHDFQDNPTGASIGQLASARHAKDTLEAAGIEVTLHETSGDPSEAILDTARDLDVDAICVASRKRTPTGKALFGSVTQAVILGSDRPVLVCGAEQ</sequence>
<comment type="similarity">
    <text evidence="1">Belongs to the universal stress protein A family.</text>
</comment>
<dbReference type="InterPro" id="IPR006015">
    <property type="entry name" value="Universal_stress_UspA"/>
</dbReference>
<dbReference type="PANTHER" id="PTHR46268">
    <property type="entry name" value="STRESS RESPONSE PROTEIN NHAX"/>
    <property type="match status" value="1"/>
</dbReference>
<gene>
    <name evidence="3" type="ORF">GCM10009019_17570</name>
</gene>
<keyword evidence="4" id="KW-1185">Reference proteome</keyword>
<proteinExistence type="inferred from homology"/>
<dbReference type="RefSeq" id="WP_227260439.1">
    <property type="nucleotide sequence ID" value="NZ_BAAADU010000002.1"/>
</dbReference>
<dbReference type="Pfam" id="PF00582">
    <property type="entry name" value="Usp"/>
    <property type="match status" value="1"/>
</dbReference>
<dbReference type="PANTHER" id="PTHR46268:SF6">
    <property type="entry name" value="UNIVERSAL STRESS PROTEIN UP12"/>
    <property type="match status" value="1"/>
</dbReference>
<dbReference type="EMBL" id="BAAADU010000002">
    <property type="protein sequence ID" value="GAA0654453.1"/>
    <property type="molecule type" value="Genomic_DNA"/>
</dbReference>
<name>A0AAV3T261_9EURY</name>